<name>A0A8H4Q3Q0_9HYPO</name>
<evidence type="ECO:0000256" key="2">
    <source>
        <dbReference type="ARBA" id="ARBA00023242"/>
    </source>
</evidence>
<dbReference type="GO" id="GO:0005634">
    <property type="term" value="C:nucleus"/>
    <property type="evidence" value="ECO:0007669"/>
    <property type="project" value="UniProtKB-UniRule"/>
</dbReference>
<dbReference type="InterPro" id="IPR036910">
    <property type="entry name" value="HMG_box_dom_sf"/>
</dbReference>
<dbReference type="GO" id="GO:0000978">
    <property type="term" value="F:RNA polymerase II cis-regulatory region sequence-specific DNA binding"/>
    <property type="evidence" value="ECO:0007669"/>
    <property type="project" value="TreeGrafter"/>
</dbReference>
<feature type="compositionally biased region" description="Basic and acidic residues" evidence="4">
    <location>
        <begin position="262"/>
        <end position="272"/>
    </location>
</feature>
<feature type="DNA-binding region" description="HMG box" evidence="3">
    <location>
        <begin position="183"/>
        <end position="255"/>
    </location>
</feature>
<dbReference type="InterPro" id="IPR009071">
    <property type="entry name" value="HMG_box_dom"/>
</dbReference>
<protein>
    <submittedName>
        <fullName evidence="6">HMG box protein</fullName>
    </submittedName>
</protein>
<feature type="domain" description="HMG box" evidence="5">
    <location>
        <begin position="183"/>
        <end position="255"/>
    </location>
</feature>
<organism evidence="6 7">
    <name type="scientific">Ophiocordyceps camponoti-floridani</name>
    <dbReference type="NCBI Taxonomy" id="2030778"/>
    <lineage>
        <taxon>Eukaryota</taxon>
        <taxon>Fungi</taxon>
        <taxon>Dikarya</taxon>
        <taxon>Ascomycota</taxon>
        <taxon>Pezizomycotina</taxon>
        <taxon>Sordariomycetes</taxon>
        <taxon>Hypocreomycetidae</taxon>
        <taxon>Hypocreales</taxon>
        <taxon>Ophiocordycipitaceae</taxon>
        <taxon>Ophiocordyceps</taxon>
    </lineage>
</organism>
<dbReference type="Pfam" id="PF00505">
    <property type="entry name" value="HMG_box"/>
    <property type="match status" value="1"/>
</dbReference>
<dbReference type="Proteomes" id="UP000562929">
    <property type="component" value="Unassembled WGS sequence"/>
</dbReference>
<dbReference type="GO" id="GO:0000981">
    <property type="term" value="F:DNA-binding transcription factor activity, RNA polymerase II-specific"/>
    <property type="evidence" value="ECO:0007669"/>
    <property type="project" value="TreeGrafter"/>
</dbReference>
<accession>A0A8H4Q3Q0</accession>
<keyword evidence="2 3" id="KW-0539">Nucleus</keyword>
<reference evidence="6 7" key="1">
    <citation type="journal article" date="2020" name="G3 (Bethesda)">
        <title>Genetic Underpinnings of Host Manipulation by Ophiocordyceps as Revealed by Comparative Transcriptomics.</title>
        <authorList>
            <person name="Will I."/>
            <person name="Das B."/>
            <person name="Trinh T."/>
            <person name="Brachmann A."/>
            <person name="Ohm R.A."/>
            <person name="de Bekker C."/>
        </authorList>
    </citation>
    <scope>NUCLEOTIDE SEQUENCE [LARGE SCALE GENOMIC DNA]</scope>
    <source>
        <strain evidence="6 7">EC05</strain>
    </source>
</reference>
<evidence type="ECO:0000256" key="4">
    <source>
        <dbReference type="SAM" id="MobiDB-lite"/>
    </source>
</evidence>
<evidence type="ECO:0000313" key="7">
    <source>
        <dbReference type="Proteomes" id="UP000562929"/>
    </source>
</evidence>
<evidence type="ECO:0000313" key="6">
    <source>
        <dbReference type="EMBL" id="KAF4584239.1"/>
    </source>
</evidence>
<sequence>MVHHPLSPATSIAGLSSWDRSTDMRAGVYQPLPGVVAGGMTYRACQEEPRSSMDFRAPTSSPQLPMLSREQGEASGFTHAPFTPETSPLLSTDGEDFTTIRQVPTESGRSWAGNTCRREVGRIEKRRKAPRSGTKPGMLAKYIQLDKPLSECIKDDGDTEVFDVFAHVHRETRKNEVGNDGKVKRPLNAFLLYRKHVIIFVKKKFLQEENKNNQQLVSRICGDSWKMETDEVKTKFKKLAQEEKSRHGEAFPLYKYTPKTIKKTENDGDGVKTETGARSASAGDRTLDSASPDAFKEHFEASYGSQPHVGLQEPRIMRESHVESSYTFAAQPPVGIGEQGQLHYPGYHDETGATSDYTYGWSHNGLSQAGNYGLEASVDMQPRAGPANNHELYIDPTLLPRVEEPVYHWRVNDDLLHENQCSWNPQSYMSNMVVAMPDLDINGAHEAYLKGGQEDWETSQLGESDSFNDWMLQQESAAN</sequence>
<evidence type="ECO:0000259" key="5">
    <source>
        <dbReference type="PROSITE" id="PS50118"/>
    </source>
</evidence>
<dbReference type="OrthoDB" id="2307332at2759"/>
<evidence type="ECO:0000256" key="1">
    <source>
        <dbReference type="ARBA" id="ARBA00023125"/>
    </source>
</evidence>
<dbReference type="Gene3D" id="1.10.30.10">
    <property type="entry name" value="High mobility group box domain"/>
    <property type="match status" value="1"/>
</dbReference>
<dbReference type="SMART" id="SM00398">
    <property type="entry name" value="HMG"/>
    <property type="match status" value="1"/>
</dbReference>
<gene>
    <name evidence="6" type="ORF">GQ602_005612</name>
</gene>
<proteinExistence type="predicted"/>
<dbReference type="InterPro" id="IPR051356">
    <property type="entry name" value="SOX/SOX-like_TF"/>
</dbReference>
<keyword evidence="7" id="KW-1185">Reference proteome</keyword>
<dbReference type="AlphaFoldDB" id="A0A8H4Q3Q0"/>
<dbReference type="PANTHER" id="PTHR45789:SF2">
    <property type="entry name" value="FI18025P1"/>
    <property type="match status" value="1"/>
</dbReference>
<dbReference type="PANTHER" id="PTHR45789">
    <property type="entry name" value="FI18025P1"/>
    <property type="match status" value="1"/>
</dbReference>
<feature type="region of interest" description="Disordered" evidence="4">
    <location>
        <begin position="262"/>
        <end position="290"/>
    </location>
</feature>
<keyword evidence="1 3" id="KW-0238">DNA-binding</keyword>
<comment type="caution">
    <text evidence="6">The sequence shown here is derived from an EMBL/GenBank/DDBJ whole genome shotgun (WGS) entry which is preliminary data.</text>
</comment>
<dbReference type="SUPFAM" id="SSF47095">
    <property type="entry name" value="HMG-box"/>
    <property type="match status" value="1"/>
</dbReference>
<dbReference type="CDD" id="cd01389">
    <property type="entry name" value="HMG-box_ROX1-like"/>
    <property type="match status" value="1"/>
</dbReference>
<evidence type="ECO:0000256" key="3">
    <source>
        <dbReference type="PROSITE-ProRule" id="PRU00267"/>
    </source>
</evidence>
<dbReference type="EMBL" id="JAACLJ010000006">
    <property type="protein sequence ID" value="KAF4584239.1"/>
    <property type="molecule type" value="Genomic_DNA"/>
</dbReference>
<dbReference type="PROSITE" id="PS50118">
    <property type="entry name" value="HMG_BOX_2"/>
    <property type="match status" value="1"/>
</dbReference>